<evidence type="ECO:0000256" key="1">
    <source>
        <dbReference type="ARBA" id="ARBA00009080"/>
    </source>
</evidence>
<dbReference type="InterPro" id="IPR002204">
    <property type="entry name" value="3-OH-isobutyrate_DH-rel_CS"/>
</dbReference>
<accession>K2NA64</accession>
<dbReference type="PROSITE" id="PS00895">
    <property type="entry name" value="3_HYDROXYISOBUT_DH"/>
    <property type="match status" value="1"/>
</dbReference>
<dbReference type="PIRSF" id="PIRSF000103">
    <property type="entry name" value="HIBADH"/>
    <property type="match status" value="1"/>
</dbReference>
<dbReference type="InterPro" id="IPR008927">
    <property type="entry name" value="6-PGluconate_DH-like_C_sf"/>
</dbReference>
<keyword evidence="3" id="KW-0520">NAD</keyword>
<keyword evidence="8" id="KW-1185">Reference proteome</keyword>
<dbReference type="Pfam" id="PF14833">
    <property type="entry name" value="NAD_binding_11"/>
    <property type="match status" value="1"/>
</dbReference>
<name>K2NA64_9HYPH</name>
<evidence type="ECO:0000256" key="4">
    <source>
        <dbReference type="PIRSR" id="PIRSR000103-1"/>
    </source>
</evidence>
<dbReference type="AlphaFoldDB" id="K2NA64"/>
<evidence type="ECO:0000259" key="6">
    <source>
        <dbReference type="Pfam" id="PF14833"/>
    </source>
</evidence>
<protein>
    <submittedName>
        <fullName evidence="7">NADH-dependent gamma-hydroxybutyrate dehydrogenase</fullName>
    </submittedName>
</protein>
<dbReference type="GO" id="GO:0016491">
    <property type="term" value="F:oxidoreductase activity"/>
    <property type="evidence" value="ECO:0007669"/>
    <property type="project" value="UniProtKB-KW"/>
</dbReference>
<feature type="domain" description="3-hydroxyisobutyrate dehydrogenase-like NAD-binding" evidence="6">
    <location>
        <begin position="167"/>
        <end position="285"/>
    </location>
</feature>
<dbReference type="PATRIC" id="fig|1231190.3.peg.466"/>
<feature type="domain" description="6-phosphogluconate dehydrogenase NADP-binding" evidence="5">
    <location>
        <begin position="5"/>
        <end position="164"/>
    </location>
</feature>
<keyword evidence="2" id="KW-0560">Oxidoreductase</keyword>
<dbReference type="eggNOG" id="COG2084">
    <property type="taxonomic scope" value="Bacteria"/>
</dbReference>
<dbReference type="Gene3D" id="3.40.50.720">
    <property type="entry name" value="NAD(P)-binding Rossmann-like Domain"/>
    <property type="match status" value="1"/>
</dbReference>
<dbReference type="SUPFAM" id="SSF51735">
    <property type="entry name" value="NAD(P)-binding Rossmann-fold domains"/>
    <property type="match status" value="1"/>
</dbReference>
<proteinExistence type="inferred from homology"/>
<feature type="active site" evidence="4">
    <location>
        <position position="173"/>
    </location>
</feature>
<dbReference type="GO" id="GO:0016054">
    <property type="term" value="P:organic acid catabolic process"/>
    <property type="evidence" value="ECO:0007669"/>
    <property type="project" value="UniProtKB-ARBA"/>
</dbReference>
<dbReference type="InterPro" id="IPR006115">
    <property type="entry name" value="6PGDH_NADP-bd"/>
</dbReference>
<evidence type="ECO:0000256" key="2">
    <source>
        <dbReference type="ARBA" id="ARBA00023002"/>
    </source>
</evidence>
<organism evidence="7 8">
    <name type="scientific">Nitratireductor indicus C115</name>
    <dbReference type="NCBI Taxonomy" id="1231190"/>
    <lineage>
        <taxon>Bacteria</taxon>
        <taxon>Pseudomonadati</taxon>
        <taxon>Pseudomonadota</taxon>
        <taxon>Alphaproteobacteria</taxon>
        <taxon>Hyphomicrobiales</taxon>
        <taxon>Phyllobacteriaceae</taxon>
        <taxon>Nitratireductor</taxon>
    </lineage>
</organism>
<dbReference type="STRING" id="721133.SAMN05216176_102448"/>
<reference evidence="7 8" key="1">
    <citation type="journal article" date="2012" name="J. Bacteriol.">
        <title>Genome Sequence of Nitratireductor indicus Type Strain C115.</title>
        <authorList>
            <person name="Lai Q."/>
            <person name="Li G."/>
            <person name="Yu Z."/>
            <person name="Shao Z."/>
        </authorList>
    </citation>
    <scope>NUCLEOTIDE SEQUENCE [LARGE SCALE GENOMIC DNA]</scope>
    <source>
        <strain evidence="7 8">C115</strain>
    </source>
</reference>
<evidence type="ECO:0000313" key="8">
    <source>
        <dbReference type="Proteomes" id="UP000007374"/>
    </source>
</evidence>
<evidence type="ECO:0000256" key="3">
    <source>
        <dbReference type="ARBA" id="ARBA00023027"/>
    </source>
</evidence>
<dbReference type="GO" id="GO:0050661">
    <property type="term" value="F:NADP binding"/>
    <property type="evidence" value="ECO:0007669"/>
    <property type="project" value="InterPro"/>
</dbReference>
<dbReference type="InterPro" id="IPR029154">
    <property type="entry name" value="HIBADH-like_NADP-bd"/>
</dbReference>
<dbReference type="Gene3D" id="1.10.1040.10">
    <property type="entry name" value="N-(1-d-carboxylethyl)-l-norvaline Dehydrogenase, domain 2"/>
    <property type="match status" value="1"/>
</dbReference>
<dbReference type="Pfam" id="PF03446">
    <property type="entry name" value="NAD_binding_2"/>
    <property type="match status" value="1"/>
</dbReference>
<gene>
    <name evidence="7" type="ORF">NA8A_02210</name>
</gene>
<dbReference type="PANTHER" id="PTHR43060">
    <property type="entry name" value="3-HYDROXYISOBUTYRATE DEHYDROGENASE-LIKE 1, MITOCHONDRIAL-RELATED"/>
    <property type="match status" value="1"/>
</dbReference>
<evidence type="ECO:0000259" key="5">
    <source>
        <dbReference type="Pfam" id="PF03446"/>
    </source>
</evidence>
<dbReference type="GO" id="GO:0051287">
    <property type="term" value="F:NAD binding"/>
    <property type="evidence" value="ECO:0007669"/>
    <property type="project" value="InterPro"/>
</dbReference>
<comment type="similarity">
    <text evidence="1">Belongs to the HIBADH-related family.</text>
</comment>
<comment type="caution">
    <text evidence="7">The sequence shown here is derived from an EMBL/GenBank/DDBJ whole genome shotgun (WGS) entry which is preliminary data.</text>
</comment>
<dbReference type="EMBL" id="AMSI01000001">
    <property type="protein sequence ID" value="EKF44518.1"/>
    <property type="molecule type" value="Genomic_DNA"/>
</dbReference>
<dbReference type="Proteomes" id="UP000007374">
    <property type="component" value="Unassembled WGS sequence"/>
</dbReference>
<dbReference type="InterPro" id="IPR036291">
    <property type="entry name" value="NAD(P)-bd_dom_sf"/>
</dbReference>
<sequence length="304" mass="31717">MGMKTVAFIGLGTMGGPMAARLAANGFDVRGYDLDDRKVEALVAAHGTGCTSIGDACRGAECVVTILPRDEHVRSAMLGEGGVLENIGPGVLVLEMSTISPSTSLEIAARLSERGVRMLDAPVGRTPQDARDGRLLVMAGGAPDDFAAAHEVFSAFADKILHMGPQGCGIRMKVANNYMSMVTMVLTAETLALTGKAGIDEKLAVEVLQNTVAGKGQINTNFPRKVLAGDLTPDFPLALGHKDISLGVRLGEELKVPLFLGASARELFGLAPAMGLAELDCTAMLLILEKLSGMDAVREGGLKS</sequence>
<dbReference type="PANTHER" id="PTHR43060:SF15">
    <property type="entry name" value="3-HYDROXYISOBUTYRATE DEHYDROGENASE-LIKE 1, MITOCHONDRIAL-RELATED"/>
    <property type="match status" value="1"/>
</dbReference>
<dbReference type="InterPro" id="IPR013328">
    <property type="entry name" value="6PGD_dom2"/>
</dbReference>
<dbReference type="InterPro" id="IPR015815">
    <property type="entry name" value="HIBADH-related"/>
</dbReference>
<dbReference type="SUPFAM" id="SSF48179">
    <property type="entry name" value="6-phosphogluconate dehydrogenase C-terminal domain-like"/>
    <property type="match status" value="1"/>
</dbReference>
<evidence type="ECO:0000313" key="7">
    <source>
        <dbReference type="EMBL" id="EKF44518.1"/>
    </source>
</evidence>